<dbReference type="Proteomes" id="UP000287857">
    <property type="component" value="Unassembled WGS sequence"/>
</dbReference>
<dbReference type="EMBL" id="NGJS01000005">
    <property type="protein sequence ID" value="RST99324.1"/>
    <property type="molecule type" value="Genomic_DNA"/>
</dbReference>
<gene>
    <name evidence="1" type="ORF">CBF37_04975</name>
</gene>
<dbReference type="RefSeq" id="WP_125983643.1">
    <property type="nucleotide sequence ID" value="NZ_NGJS01000005.1"/>
</dbReference>
<organism evidence="1 2">
    <name type="scientific">Vagococcus vulneris</name>
    <dbReference type="NCBI Taxonomy" id="1977869"/>
    <lineage>
        <taxon>Bacteria</taxon>
        <taxon>Bacillati</taxon>
        <taxon>Bacillota</taxon>
        <taxon>Bacilli</taxon>
        <taxon>Lactobacillales</taxon>
        <taxon>Enterococcaceae</taxon>
        <taxon>Vagococcus</taxon>
    </lineage>
</organism>
<evidence type="ECO:0000313" key="2">
    <source>
        <dbReference type="Proteomes" id="UP000287857"/>
    </source>
</evidence>
<keyword evidence="2" id="KW-1185">Reference proteome</keyword>
<evidence type="ECO:0000313" key="1">
    <source>
        <dbReference type="EMBL" id="RST99324.1"/>
    </source>
</evidence>
<dbReference type="OrthoDB" id="2199267at2"/>
<comment type="caution">
    <text evidence="1">The sequence shown here is derived from an EMBL/GenBank/DDBJ whole genome shotgun (WGS) entry which is preliminary data.</text>
</comment>
<proteinExistence type="predicted"/>
<sequence>MRKILRDKTNVIYAESLNRLLQSGDLNSILKKPSLLIISTAEDYERWYNRITKHCLSADSFQWFICTNDYIIENVTTMNRIFDFIEEVSLPKKTGILGIGNAAIADLCGNVTVMNQFTEELYFIATEFSGFIRVLQGNFRLINDRLVSIVQTKYDAELLIYAAETEHKDQAVLSFFYLIQHAIVNNRQLLKTIYQVSYYDRTRFTSYCDRLLIDYEKTPIKSLVFGNVFTTGICKAEGSHYLNFMQKKWLGLLLQFFWCNEQLGVKMKDKELIRWFQWLSQESLVIPENVLSTDLCQSICKESRRYTDISQLLVETTEGKQIRHPTEDGLLRVVEKLRYQIKIEG</sequence>
<dbReference type="AlphaFoldDB" id="A0A429ZZA1"/>
<evidence type="ECO:0008006" key="3">
    <source>
        <dbReference type="Google" id="ProtNLM"/>
    </source>
</evidence>
<protein>
    <recommendedName>
        <fullName evidence="3">3-dehydroquinate synthase domain-containing protein</fullName>
    </recommendedName>
</protein>
<name>A0A429ZZA1_9ENTE</name>
<reference evidence="1 2" key="1">
    <citation type="submission" date="2017-05" db="EMBL/GenBank/DDBJ databases">
        <title>Vagococcus spp. assemblies.</title>
        <authorList>
            <person name="Gulvik C.A."/>
        </authorList>
    </citation>
    <scope>NUCLEOTIDE SEQUENCE [LARGE SCALE GENOMIC DNA]</scope>
    <source>
        <strain evidence="1 2">SS1995</strain>
    </source>
</reference>
<accession>A0A429ZZA1</accession>